<evidence type="ECO:0000313" key="1">
    <source>
        <dbReference type="EMBL" id="KAJ7197014.1"/>
    </source>
</evidence>
<keyword evidence="2" id="KW-1185">Reference proteome</keyword>
<sequence length="347" mass="37424">MWKWETDVEAIIRDSHVKSEAAGTDSPTPIYTSPPCYHLCTLLARCSPVHAIAQARLTQAYHSRKQPHCAQIQELPQRTPNICCAASLCWPLLALPHVARTVGWPPHATPHAMHGGACIALLLAPNTSHTRRVPCTATPLHAAPCHPLLAPPLYVARTAYMCAALAPSARLAATYPCVSRVPCRSPMLTPVRPGMHCATTRRRTSYACPATSRCCGAHMLTSRWGAVCTAGLALRCYPPLHAIHGEAHAYGMRRGVAALRRGIHCVATRRCTRAPPLRKQALAGAHAHAHLTATRAAHHTRAPLRTHALAGAICTARLALRCYPPLHTVYGGANTHGVRRGVQWVAA</sequence>
<protein>
    <submittedName>
        <fullName evidence="1">Uncharacterized protein</fullName>
    </submittedName>
</protein>
<dbReference type="Proteomes" id="UP001219525">
    <property type="component" value="Unassembled WGS sequence"/>
</dbReference>
<proteinExistence type="predicted"/>
<comment type="caution">
    <text evidence="1">The sequence shown here is derived from an EMBL/GenBank/DDBJ whole genome shotgun (WGS) entry which is preliminary data.</text>
</comment>
<dbReference type="AlphaFoldDB" id="A0AAD6UX65"/>
<reference evidence="1" key="1">
    <citation type="submission" date="2023-03" db="EMBL/GenBank/DDBJ databases">
        <title>Massive genome expansion in bonnet fungi (Mycena s.s.) driven by repeated elements and novel gene families across ecological guilds.</title>
        <authorList>
            <consortium name="Lawrence Berkeley National Laboratory"/>
            <person name="Harder C.B."/>
            <person name="Miyauchi S."/>
            <person name="Viragh M."/>
            <person name="Kuo A."/>
            <person name="Thoen E."/>
            <person name="Andreopoulos B."/>
            <person name="Lu D."/>
            <person name="Skrede I."/>
            <person name="Drula E."/>
            <person name="Henrissat B."/>
            <person name="Morin E."/>
            <person name="Kohler A."/>
            <person name="Barry K."/>
            <person name="LaButti K."/>
            <person name="Morin E."/>
            <person name="Salamov A."/>
            <person name="Lipzen A."/>
            <person name="Mereny Z."/>
            <person name="Hegedus B."/>
            <person name="Baldrian P."/>
            <person name="Stursova M."/>
            <person name="Weitz H."/>
            <person name="Taylor A."/>
            <person name="Grigoriev I.V."/>
            <person name="Nagy L.G."/>
            <person name="Martin F."/>
            <person name="Kauserud H."/>
        </authorList>
    </citation>
    <scope>NUCLEOTIDE SEQUENCE</scope>
    <source>
        <strain evidence="1">9144</strain>
    </source>
</reference>
<gene>
    <name evidence="1" type="ORF">GGX14DRAFT_671582</name>
</gene>
<accession>A0AAD6UX65</accession>
<dbReference type="EMBL" id="JARJCW010000080">
    <property type="protein sequence ID" value="KAJ7197014.1"/>
    <property type="molecule type" value="Genomic_DNA"/>
</dbReference>
<name>A0AAD6UX65_9AGAR</name>
<organism evidence="1 2">
    <name type="scientific">Mycena pura</name>
    <dbReference type="NCBI Taxonomy" id="153505"/>
    <lineage>
        <taxon>Eukaryota</taxon>
        <taxon>Fungi</taxon>
        <taxon>Dikarya</taxon>
        <taxon>Basidiomycota</taxon>
        <taxon>Agaricomycotina</taxon>
        <taxon>Agaricomycetes</taxon>
        <taxon>Agaricomycetidae</taxon>
        <taxon>Agaricales</taxon>
        <taxon>Marasmiineae</taxon>
        <taxon>Mycenaceae</taxon>
        <taxon>Mycena</taxon>
    </lineage>
</organism>
<evidence type="ECO:0000313" key="2">
    <source>
        <dbReference type="Proteomes" id="UP001219525"/>
    </source>
</evidence>